<comment type="caution">
    <text evidence="6">The sequence shown here is derived from an EMBL/GenBank/DDBJ whole genome shotgun (WGS) entry which is preliminary data.</text>
</comment>
<evidence type="ECO:0000313" key="7">
    <source>
        <dbReference type="Proteomes" id="UP000316256"/>
    </source>
</evidence>
<dbReference type="PANTHER" id="PTHR30055">
    <property type="entry name" value="HTH-TYPE TRANSCRIPTIONAL REGULATOR RUTR"/>
    <property type="match status" value="1"/>
</dbReference>
<dbReference type="AlphaFoldDB" id="A0A541B8U6"/>
<feature type="domain" description="HTH tetR-type" evidence="5">
    <location>
        <begin position="14"/>
        <end position="74"/>
    </location>
</feature>
<evidence type="ECO:0000256" key="1">
    <source>
        <dbReference type="ARBA" id="ARBA00023015"/>
    </source>
</evidence>
<dbReference type="SUPFAM" id="SSF46689">
    <property type="entry name" value="Homeodomain-like"/>
    <property type="match status" value="1"/>
</dbReference>
<gene>
    <name evidence="6" type="ORF">FK531_13155</name>
</gene>
<dbReference type="InterPro" id="IPR001647">
    <property type="entry name" value="HTH_TetR"/>
</dbReference>
<feature type="DNA-binding region" description="H-T-H motif" evidence="4">
    <location>
        <begin position="37"/>
        <end position="56"/>
    </location>
</feature>
<reference evidence="6 7" key="1">
    <citation type="submission" date="2019-06" db="EMBL/GenBank/DDBJ databases">
        <title>Rhodococcus spaelei sp. nov., isolated from a cave.</title>
        <authorList>
            <person name="Lee S.D."/>
        </authorList>
    </citation>
    <scope>NUCLEOTIDE SEQUENCE [LARGE SCALE GENOMIC DNA]</scope>
    <source>
        <strain evidence="6 7">C9-5</strain>
    </source>
</reference>
<dbReference type="GO" id="GO:0003700">
    <property type="term" value="F:DNA-binding transcription factor activity"/>
    <property type="evidence" value="ECO:0007669"/>
    <property type="project" value="TreeGrafter"/>
</dbReference>
<keyword evidence="3" id="KW-0804">Transcription</keyword>
<keyword evidence="1" id="KW-0805">Transcription regulation</keyword>
<keyword evidence="2 4" id="KW-0238">DNA-binding</keyword>
<dbReference type="InterPro" id="IPR009057">
    <property type="entry name" value="Homeodomain-like_sf"/>
</dbReference>
<dbReference type="GO" id="GO:0000976">
    <property type="term" value="F:transcription cis-regulatory region binding"/>
    <property type="evidence" value="ECO:0007669"/>
    <property type="project" value="TreeGrafter"/>
</dbReference>
<accession>A0A541B8U6</accession>
<organism evidence="6 7">
    <name type="scientific">Rhodococcus spelaei</name>
    <dbReference type="NCBI Taxonomy" id="2546320"/>
    <lineage>
        <taxon>Bacteria</taxon>
        <taxon>Bacillati</taxon>
        <taxon>Actinomycetota</taxon>
        <taxon>Actinomycetes</taxon>
        <taxon>Mycobacteriales</taxon>
        <taxon>Nocardiaceae</taxon>
        <taxon>Rhodococcus</taxon>
    </lineage>
</organism>
<evidence type="ECO:0000256" key="2">
    <source>
        <dbReference type="ARBA" id="ARBA00023125"/>
    </source>
</evidence>
<evidence type="ECO:0000256" key="3">
    <source>
        <dbReference type="ARBA" id="ARBA00023163"/>
    </source>
</evidence>
<dbReference type="EMBL" id="VIGH01000005">
    <property type="protein sequence ID" value="TQF68744.1"/>
    <property type="molecule type" value="Genomic_DNA"/>
</dbReference>
<dbReference type="Gene3D" id="1.10.357.10">
    <property type="entry name" value="Tetracycline Repressor, domain 2"/>
    <property type="match status" value="1"/>
</dbReference>
<dbReference type="OrthoDB" id="2356263at2"/>
<dbReference type="PANTHER" id="PTHR30055:SF234">
    <property type="entry name" value="HTH-TYPE TRANSCRIPTIONAL REGULATOR BETI"/>
    <property type="match status" value="1"/>
</dbReference>
<evidence type="ECO:0000313" key="6">
    <source>
        <dbReference type="EMBL" id="TQF68744.1"/>
    </source>
</evidence>
<name>A0A541B8U6_9NOCA</name>
<dbReference type="PROSITE" id="PS50977">
    <property type="entry name" value="HTH_TETR_2"/>
    <property type="match status" value="1"/>
</dbReference>
<dbReference type="PRINTS" id="PR00455">
    <property type="entry name" value="HTHTETR"/>
</dbReference>
<proteinExistence type="predicted"/>
<protein>
    <submittedName>
        <fullName evidence="6">TetR/AcrR family transcriptional regulator</fullName>
    </submittedName>
</protein>
<dbReference type="Pfam" id="PF00440">
    <property type="entry name" value="TetR_N"/>
    <property type="match status" value="1"/>
</dbReference>
<evidence type="ECO:0000259" key="5">
    <source>
        <dbReference type="PROSITE" id="PS50977"/>
    </source>
</evidence>
<keyword evidence="7" id="KW-1185">Reference proteome</keyword>
<dbReference type="RefSeq" id="WP_142099992.1">
    <property type="nucleotide sequence ID" value="NZ_VIGH01000005.1"/>
</dbReference>
<sequence length="208" mass="22385">MPGPRQRRTASVDGDARELILDAAEELIAARGFDATPTAAIATKAGVPKGLVFYYFPTKESILTTLIAERMPAEPLADVGDLVVTGEPESALVNLDAALNLRDHHSSVMRVIIWREAETHPAVREHLRRLRAYLHNATVEVLRASSPLTAPARVLDSCATAWVAAMFSAASTDRLRDLDELARDRAEDLRGVARLVAAGLTQLSAAGA</sequence>
<dbReference type="Proteomes" id="UP000316256">
    <property type="component" value="Unassembled WGS sequence"/>
</dbReference>
<evidence type="ECO:0000256" key="4">
    <source>
        <dbReference type="PROSITE-ProRule" id="PRU00335"/>
    </source>
</evidence>
<dbReference type="InterPro" id="IPR050109">
    <property type="entry name" value="HTH-type_TetR-like_transc_reg"/>
</dbReference>